<dbReference type="GO" id="GO:0006887">
    <property type="term" value="P:exocytosis"/>
    <property type="evidence" value="ECO:0007669"/>
    <property type="project" value="UniProtKB-KW"/>
</dbReference>
<dbReference type="STRING" id="48709.A0A1D2NGH6"/>
<dbReference type="PROSITE" id="PS50082">
    <property type="entry name" value="WD_REPEATS_2"/>
    <property type="match status" value="1"/>
</dbReference>
<evidence type="ECO:0000256" key="6">
    <source>
        <dbReference type="SAM" id="MobiDB-lite"/>
    </source>
</evidence>
<feature type="region of interest" description="Disordered" evidence="6">
    <location>
        <begin position="681"/>
        <end position="717"/>
    </location>
</feature>
<dbReference type="InterPro" id="IPR013577">
    <property type="entry name" value="LLGL2"/>
</dbReference>
<sequence>MLKFIRGKGTHISAERVKVQKELFAFSKTVTHGFPSKPTALAYDPQLGLLAIANKNGALIVVGQPGVEYSGQHPHEDDISVTKICFVPKLARIITLCDDNSLHLWRFQSSTLQLVKSYPLDGKLKRISSIVLKDDCKQAYIGTEGGNIYMLDINKFEITDKIIYLDVVLQNGPENYKVNPGAVECILELPQESQVLIGYERGLIVLWDVKEQKNIRNFVSSQQLEDICWYPSEDEDKRLFATAHNDGSYIVWDIEVGQKPKKDATTPYGPFPCKRIGKLRFWKDNDDEVMCAFSGGMPRRDYGDHFTVTVKAEGSSDSPHVTYDLTSKAIDFVLVPPFEDNDSADQSPIALIILAEEELIAIDLQSENWPLFYPHPYLNAIHPSAVTCFHHVGNVSEQAYAALKSIGLSGEFSKDPWPIKGGKLNPEKSVPKKNADKGKGSGKSLLITGHEDGSIRFWDSTGTCLTLLTKFSSSALFSSSDELPNSALDTSNSRDDDEDEWPPFRKVGTFDPYSDDPRLAVKKISFCPKSGVLVLGGTAGQLLIVSSVKRGILPEEPSKLDVISCNMVADKDGFVWKGHDPLEYKPKNNPNIGNRDGEDSFTITALLQIKPPAAVTALALEAPNGVTAVGTAHGVLLFDFFRKKVVMVKSTLNPNDVMAAGDTPISRRKSIKKSLRESFRRLRKGRSQRAPSGSSPIKSPSLSTVQSPGGDPPSKPVERAIEARGADDAMSSMVRSVTFAKTYIISLQTTTPTLWAGTNAGTVYAFTVGVPGGERRSKEDVSCQIAKEIQLKHRAPVLSVIVLDCNAGVVDGFSPQHDHLGPHKVIISSEEQIKIFTLPALRPFGKLKLTAQEGSRTRKIAVQDFVSSADEAYHEKCLSCITNQGDVFIITVPDLRKQIVFSQCLKREDITGISSFTFNDTGEAFYQVSSSQLQRVSVSTRAALLIRPKCSVVGLQTTTTTTTENESSGAQTANHVDAHNDVSGAAEANHREVSVDDASSEAADITIDSVRDHTITHGNATPTTNCSGNTNATMVEERLIDGGSLLSPVSVTNQIRSVTTVTTTTVVNSNSVQNPTVETSSASSTSGGSSSTTTVVRAPLADADENRSESPIVTS</sequence>
<dbReference type="GO" id="GO:0032878">
    <property type="term" value="P:regulation of establishment or maintenance of cell polarity"/>
    <property type="evidence" value="ECO:0007669"/>
    <property type="project" value="TreeGrafter"/>
</dbReference>
<accession>A0A1D2NGH6</accession>
<evidence type="ECO:0000256" key="2">
    <source>
        <dbReference type="ARBA" id="ARBA00022483"/>
    </source>
</evidence>
<evidence type="ECO:0000313" key="9">
    <source>
        <dbReference type="Proteomes" id="UP000094527"/>
    </source>
</evidence>
<feature type="compositionally biased region" description="Low complexity" evidence="6">
    <location>
        <begin position="1072"/>
        <end position="1094"/>
    </location>
</feature>
<dbReference type="Proteomes" id="UP000094527">
    <property type="component" value="Unassembled WGS sequence"/>
</dbReference>
<protein>
    <submittedName>
        <fullName evidence="8">Lethal(2) giant larvae protein</fullName>
    </submittedName>
</protein>
<dbReference type="PANTHER" id="PTHR10241">
    <property type="entry name" value="LETHAL 2 GIANT LARVAE PROTEIN"/>
    <property type="match status" value="1"/>
</dbReference>
<dbReference type="GO" id="GO:0005096">
    <property type="term" value="F:GTPase activator activity"/>
    <property type="evidence" value="ECO:0007669"/>
    <property type="project" value="TreeGrafter"/>
</dbReference>
<dbReference type="EMBL" id="LJIJ01000046">
    <property type="protein sequence ID" value="ODN04371.1"/>
    <property type="molecule type" value="Genomic_DNA"/>
</dbReference>
<keyword evidence="9" id="KW-1185">Reference proteome</keyword>
<evidence type="ECO:0000256" key="3">
    <source>
        <dbReference type="ARBA" id="ARBA00022574"/>
    </source>
</evidence>
<dbReference type="GO" id="GO:0051294">
    <property type="term" value="P:establishment of spindle orientation"/>
    <property type="evidence" value="ECO:0007669"/>
    <property type="project" value="TreeGrafter"/>
</dbReference>
<gene>
    <name evidence="8" type="ORF">Ocin01_02317</name>
</gene>
<feature type="region of interest" description="Disordered" evidence="6">
    <location>
        <begin position="419"/>
        <end position="444"/>
    </location>
</feature>
<keyword evidence="3 5" id="KW-0853">WD repeat</keyword>
<comment type="caution">
    <text evidence="8">The sequence shown here is derived from an EMBL/GenBank/DDBJ whole genome shotgun (WGS) entry which is preliminary data.</text>
</comment>
<reference evidence="8 9" key="1">
    <citation type="journal article" date="2016" name="Genome Biol. Evol.">
        <title>Gene Family Evolution Reflects Adaptation to Soil Environmental Stressors in the Genome of the Collembolan Orchesella cincta.</title>
        <authorList>
            <person name="Faddeeva-Vakhrusheva A."/>
            <person name="Derks M.F."/>
            <person name="Anvar S.Y."/>
            <person name="Agamennone V."/>
            <person name="Suring W."/>
            <person name="Smit S."/>
            <person name="van Straalen N.M."/>
            <person name="Roelofs D."/>
        </authorList>
    </citation>
    <scope>NUCLEOTIDE SEQUENCE [LARGE SCALE GENOMIC DNA]</scope>
    <source>
        <tissue evidence="8">Mixed pool</tissue>
    </source>
</reference>
<evidence type="ECO:0000256" key="4">
    <source>
        <dbReference type="ARBA" id="ARBA00022737"/>
    </source>
</evidence>
<keyword evidence="2" id="KW-0268">Exocytosis</keyword>
<evidence type="ECO:0000259" key="7">
    <source>
        <dbReference type="Pfam" id="PF08366"/>
    </source>
</evidence>
<dbReference type="InterPro" id="IPR015943">
    <property type="entry name" value="WD40/YVTN_repeat-like_dom_sf"/>
</dbReference>
<feature type="region of interest" description="Disordered" evidence="6">
    <location>
        <begin position="478"/>
        <end position="507"/>
    </location>
</feature>
<dbReference type="Pfam" id="PF08366">
    <property type="entry name" value="LLGL"/>
    <property type="match status" value="1"/>
</dbReference>
<evidence type="ECO:0000256" key="5">
    <source>
        <dbReference type="PROSITE-ProRule" id="PRU00221"/>
    </source>
</evidence>
<dbReference type="OMA" id="TKNHSRP"/>
<feature type="compositionally biased region" description="Basic and acidic residues" evidence="6">
    <location>
        <begin position="425"/>
        <end position="439"/>
    </location>
</feature>
<proteinExistence type="inferred from homology"/>
<evidence type="ECO:0000313" key="8">
    <source>
        <dbReference type="EMBL" id="ODN04371.1"/>
    </source>
</evidence>
<comment type="similarity">
    <text evidence="1">Belongs to the WD repeat L(2)GL family.</text>
</comment>
<dbReference type="GO" id="GO:0030864">
    <property type="term" value="C:cortical actin cytoskeleton"/>
    <property type="evidence" value="ECO:0007669"/>
    <property type="project" value="TreeGrafter"/>
</dbReference>
<dbReference type="OrthoDB" id="19944at2759"/>
<feature type="compositionally biased region" description="Low complexity" evidence="6">
    <location>
        <begin position="691"/>
        <end position="703"/>
    </location>
</feature>
<dbReference type="SMART" id="SM00320">
    <property type="entry name" value="WD40"/>
    <property type="match status" value="5"/>
</dbReference>
<dbReference type="AlphaFoldDB" id="A0A1D2NGH6"/>
<dbReference type="InterPro" id="IPR001680">
    <property type="entry name" value="WD40_rpt"/>
</dbReference>
<dbReference type="GO" id="GO:0006893">
    <property type="term" value="P:Golgi to plasma membrane transport"/>
    <property type="evidence" value="ECO:0007669"/>
    <property type="project" value="TreeGrafter"/>
</dbReference>
<feature type="repeat" description="WD" evidence="5">
    <location>
        <begin position="444"/>
        <end position="459"/>
    </location>
</feature>
<dbReference type="PANTHER" id="PTHR10241:SF29">
    <property type="entry name" value="LETHAL(2) GIANT LARVAE PROTEIN"/>
    <property type="match status" value="1"/>
</dbReference>
<name>A0A1D2NGH6_ORCCI</name>
<organism evidence="8 9">
    <name type="scientific">Orchesella cincta</name>
    <name type="common">Springtail</name>
    <name type="synonym">Podura cincta</name>
    <dbReference type="NCBI Taxonomy" id="48709"/>
    <lineage>
        <taxon>Eukaryota</taxon>
        <taxon>Metazoa</taxon>
        <taxon>Ecdysozoa</taxon>
        <taxon>Arthropoda</taxon>
        <taxon>Hexapoda</taxon>
        <taxon>Collembola</taxon>
        <taxon>Entomobryomorpha</taxon>
        <taxon>Entomobryoidea</taxon>
        <taxon>Orchesellidae</taxon>
        <taxon>Orchesellinae</taxon>
        <taxon>Orchesella</taxon>
    </lineage>
</organism>
<dbReference type="GO" id="GO:0045159">
    <property type="term" value="F:myosin II binding"/>
    <property type="evidence" value="ECO:0007669"/>
    <property type="project" value="TreeGrafter"/>
</dbReference>
<dbReference type="GO" id="GO:0005886">
    <property type="term" value="C:plasma membrane"/>
    <property type="evidence" value="ECO:0007669"/>
    <property type="project" value="TreeGrafter"/>
</dbReference>
<dbReference type="SUPFAM" id="SSF50978">
    <property type="entry name" value="WD40 repeat-like"/>
    <property type="match status" value="2"/>
</dbReference>
<dbReference type="Gene3D" id="2.130.10.10">
    <property type="entry name" value="YVTN repeat-like/Quinoprotein amine dehydrogenase"/>
    <property type="match status" value="3"/>
</dbReference>
<dbReference type="GO" id="GO:0019905">
    <property type="term" value="F:syntaxin binding"/>
    <property type="evidence" value="ECO:0007669"/>
    <property type="project" value="TreeGrafter"/>
</dbReference>
<evidence type="ECO:0000256" key="1">
    <source>
        <dbReference type="ARBA" id="ARBA00008070"/>
    </source>
</evidence>
<feature type="region of interest" description="Disordered" evidence="6">
    <location>
        <begin position="1072"/>
        <end position="1115"/>
    </location>
</feature>
<dbReference type="InterPro" id="IPR000664">
    <property type="entry name" value="Lethal2_giant"/>
</dbReference>
<dbReference type="InterPro" id="IPR036322">
    <property type="entry name" value="WD40_repeat_dom_sf"/>
</dbReference>
<feature type="domain" description="Lethal giant larvae homologue 2" evidence="7">
    <location>
        <begin position="265"/>
        <end position="370"/>
    </location>
</feature>
<dbReference type="PRINTS" id="PR00962">
    <property type="entry name" value="LETHAL2GIANT"/>
</dbReference>
<dbReference type="GO" id="GO:0030866">
    <property type="term" value="P:cortical actin cytoskeleton organization"/>
    <property type="evidence" value="ECO:0007669"/>
    <property type="project" value="TreeGrafter"/>
</dbReference>
<feature type="compositionally biased region" description="Polar residues" evidence="6">
    <location>
        <begin position="481"/>
        <end position="491"/>
    </location>
</feature>
<keyword evidence="4" id="KW-0677">Repeat</keyword>
<dbReference type="GO" id="GO:0008593">
    <property type="term" value="P:regulation of Notch signaling pathway"/>
    <property type="evidence" value="ECO:0007669"/>
    <property type="project" value="TreeGrafter"/>
</dbReference>